<dbReference type="AlphaFoldDB" id="A0A9Q1LY90"/>
<evidence type="ECO:0000256" key="1">
    <source>
        <dbReference type="SAM" id="MobiDB-lite"/>
    </source>
</evidence>
<reference evidence="3" key="1">
    <citation type="journal article" date="2023" name="Proc. Natl. Acad. Sci. U.S.A.">
        <title>Genomic and structural basis for evolution of tropane alkaloid biosynthesis.</title>
        <authorList>
            <person name="Wanga Y.-J."/>
            <person name="Taina T."/>
            <person name="Yua J.-Y."/>
            <person name="Lia J."/>
            <person name="Xua B."/>
            <person name="Chenc J."/>
            <person name="D'Auriad J.C."/>
            <person name="Huanga J.-P."/>
            <person name="Huanga S.-X."/>
        </authorList>
    </citation>
    <scope>NUCLEOTIDE SEQUENCE [LARGE SCALE GENOMIC DNA]</scope>
    <source>
        <strain evidence="3">cv. KIB-2019</strain>
    </source>
</reference>
<sequence length="110" mass="12471">MGVLHACLDGFAIKLEPLEQSGLSSDTGSLWTELQELRAAVQVMQAHDHVTLEDLPQTRHVDISEFVHVQQLVEDDDSPIATPADVRWKRKRDEDDQLSNEQLERTRARG</sequence>
<protein>
    <submittedName>
        <fullName evidence="2">Uncharacterized protein</fullName>
    </submittedName>
</protein>
<dbReference type="OrthoDB" id="1328764at2759"/>
<dbReference type="Proteomes" id="UP001152561">
    <property type="component" value="Unassembled WGS sequence"/>
</dbReference>
<feature type="region of interest" description="Disordered" evidence="1">
    <location>
        <begin position="74"/>
        <end position="110"/>
    </location>
</feature>
<name>A0A9Q1LY90_9SOLA</name>
<dbReference type="EMBL" id="JAJAGQ010000012">
    <property type="protein sequence ID" value="KAJ8547600.1"/>
    <property type="molecule type" value="Genomic_DNA"/>
</dbReference>
<gene>
    <name evidence="2" type="ORF">K7X08_011186</name>
</gene>
<keyword evidence="3" id="KW-1185">Reference proteome</keyword>
<organism evidence="2 3">
    <name type="scientific">Anisodus acutangulus</name>
    <dbReference type="NCBI Taxonomy" id="402998"/>
    <lineage>
        <taxon>Eukaryota</taxon>
        <taxon>Viridiplantae</taxon>
        <taxon>Streptophyta</taxon>
        <taxon>Embryophyta</taxon>
        <taxon>Tracheophyta</taxon>
        <taxon>Spermatophyta</taxon>
        <taxon>Magnoliopsida</taxon>
        <taxon>eudicotyledons</taxon>
        <taxon>Gunneridae</taxon>
        <taxon>Pentapetalae</taxon>
        <taxon>asterids</taxon>
        <taxon>lamiids</taxon>
        <taxon>Solanales</taxon>
        <taxon>Solanaceae</taxon>
        <taxon>Solanoideae</taxon>
        <taxon>Hyoscyameae</taxon>
        <taxon>Anisodus</taxon>
    </lineage>
</organism>
<proteinExistence type="predicted"/>
<evidence type="ECO:0000313" key="3">
    <source>
        <dbReference type="Proteomes" id="UP001152561"/>
    </source>
</evidence>
<evidence type="ECO:0000313" key="2">
    <source>
        <dbReference type="EMBL" id="KAJ8547600.1"/>
    </source>
</evidence>
<comment type="caution">
    <text evidence="2">The sequence shown here is derived from an EMBL/GenBank/DDBJ whole genome shotgun (WGS) entry which is preliminary data.</text>
</comment>
<accession>A0A9Q1LY90</accession>